<dbReference type="PANTHER" id="PTHR17005">
    <property type="entry name" value="MALE-ENHANCED ANTIGEN-1"/>
    <property type="match status" value="1"/>
</dbReference>
<feature type="compositionally biased region" description="Pro residues" evidence="7">
    <location>
        <begin position="1"/>
        <end position="19"/>
    </location>
</feature>
<keyword evidence="3" id="KW-0217">Developmental protein</keyword>
<dbReference type="EMBL" id="JH668436">
    <property type="protein sequence ID" value="KAG6453096.1"/>
    <property type="molecule type" value="Genomic_DNA"/>
</dbReference>
<dbReference type="EMBL" id="JH668436">
    <property type="protein sequence ID" value="KAG6453095.1"/>
    <property type="molecule type" value="Genomic_DNA"/>
</dbReference>
<dbReference type="OrthoDB" id="5593200at2759"/>
<feature type="compositionally biased region" description="Low complexity" evidence="7">
    <location>
        <begin position="64"/>
        <end position="75"/>
    </location>
</feature>
<dbReference type="Pfam" id="PF06910">
    <property type="entry name" value="MEA1"/>
    <property type="match status" value="1"/>
</dbReference>
<reference evidence="8" key="1">
    <citation type="journal article" date="2016" name="Insect Biochem. Mol. Biol.">
        <title>Multifaceted biological insights from a draft genome sequence of the tobacco hornworm moth, Manduca sexta.</title>
        <authorList>
            <person name="Kanost M.R."/>
            <person name="Arrese E.L."/>
            <person name="Cao X."/>
            <person name="Chen Y.R."/>
            <person name="Chellapilla S."/>
            <person name="Goldsmith M.R."/>
            <person name="Grosse-Wilde E."/>
            <person name="Heckel D.G."/>
            <person name="Herndon N."/>
            <person name="Jiang H."/>
            <person name="Papanicolaou A."/>
            <person name="Qu J."/>
            <person name="Soulages J.L."/>
            <person name="Vogel H."/>
            <person name="Walters J."/>
            <person name="Waterhouse R.M."/>
            <person name="Ahn S.J."/>
            <person name="Almeida F.C."/>
            <person name="An C."/>
            <person name="Aqrawi P."/>
            <person name="Bretschneider A."/>
            <person name="Bryant W.B."/>
            <person name="Bucks S."/>
            <person name="Chao H."/>
            <person name="Chevignon G."/>
            <person name="Christen J.M."/>
            <person name="Clarke D.F."/>
            <person name="Dittmer N.T."/>
            <person name="Ferguson L.C.F."/>
            <person name="Garavelou S."/>
            <person name="Gordon K.H.J."/>
            <person name="Gunaratna R.T."/>
            <person name="Han Y."/>
            <person name="Hauser F."/>
            <person name="He Y."/>
            <person name="Heidel-Fischer H."/>
            <person name="Hirsh A."/>
            <person name="Hu Y."/>
            <person name="Jiang H."/>
            <person name="Kalra D."/>
            <person name="Klinner C."/>
            <person name="Konig C."/>
            <person name="Kovar C."/>
            <person name="Kroll A.R."/>
            <person name="Kuwar S.S."/>
            <person name="Lee S.L."/>
            <person name="Lehman R."/>
            <person name="Li K."/>
            <person name="Li Z."/>
            <person name="Liang H."/>
            <person name="Lovelace S."/>
            <person name="Lu Z."/>
            <person name="Mansfield J.H."/>
            <person name="McCulloch K.J."/>
            <person name="Mathew T."/>
            <person name="Morton B."/>
            <person name="Muzny D.M."/>
            <person name="Neunemann D."/>
            <person name="Ongeri F."/>
            <person name="Pauchet Y."/>
            <person name="Pu L.L."/>
            <person name="Pyrousis I."/>
            <person name="Rao X.J."/>
            <person name="Redding A."/>
            <person name="Roesel C."/>
            <person name="Sanchez-Gracia A."/>
            <person name="Schaack S."/>
            <person name="Shukla A."/>
            <person name="Tetreau G."/>
            <person name="Wang Y."/>
            <person name="Xiong G.H."/>
            <person name="Traut W."/>
            <person name="Walsh T.K."/>
            <person name="Worley K.C."/>
            <person name="Wu D."/>
            <person name="Wu W."/>
            <person name="Wu Y.Q."/>
            <person name="Zhang X."/>
            <person name="Zou Z."/>
            <person name="Zucker H."/>
            <person name="Briscoe A.D."/>
            <person name="Burmester T."/>
            <person name="Clem R.J."/>
            <person name="Feyereisen R."/>
            <person name="Grimmelikhuijzen C.J.P."/>
            <person name="Hamodrakas S.J."/>
            <person name="Hansson B.S."/>
            <person name="Huguet E."/>
            <person name="Jermiin L.S."/>
            <person name="Lan Q."/>
            <person name="Lehman H.K."/>
            <person name="Lorenzen M."/>
            <person name="Merzendorfer H."/>
            <person name="Michalopoulos I."/>
            <person name="Morton D.B."/>
            <person name="Muthukrishnan S."/>
            <person name="Oakeshott J.G."/>
            <person name="Palmer W."/>
            <person name="Park Y."/>
            <person name="Passarelli A.L."/>
            <person name="Rozas J."/>
            <person name="Schwartz L.M."/>
            <person name="Smith W."/>
            <person name="Southgate A."/>
            <person name="Vilcinskas A."/>
            <person name="Vogt R."/>
            <person name="Wang P."/>
            <person name="Werren J."/>
            <person name="Yu X.Q."/>
            <person name="Zhou J.J."/>
            <person name="Brown S.J."/>
            <person name="Scherer S.E."/>
            <person name="Richards S."/>
            <person name="Blissard G.W."/>
        </authorList>
    </citation>
    <scope>NUCLEOTIDE SEQUENCE</scope>
</reference>
<evidence type="ECO:0000256" key="1">
    <source>
        <dbReference type="ARBA" id="ARBA00002540"/>
    </source>
</evidence>
<evidence type="ECO:0000256" key="6">
    <source>
        <dbReference type="ARBA" id="ARBA00022871"/>
    </source>
</evidence>
<keyword evidence="5" id="KW-0221">Differentiation</keyword>
<comment type="function">
    <text evidence="1">May play an important role in spermatogenesis and/or testis development.</text>
</comment>
<evidence type="ECO:0000313" key="8">
    <source>
        <dbReference type="EMBL" id="KAG6453096.1"/>
    </source>
</evidence>
<evidence type="ECO:0000256" key="4">
    <source>
        <dbReference type="ARBA" id="ARBA00022553"/>
    </source>
</evidence>
<dbReference type="GO" id="GO:0007283">
    <property type="term" value="P:spermatogenesis"/>
    <property type="evidence" value="ECO:0007669"/>
    <property type="project" value="UniProtKB-KW"/>
</dbReference>
<evidence type="ECO:0000256" key="5">
    <source>
        <dbReference type="ARBA" id="ARBA00022782"/>
    </source>
</evidence>
<dbReference type="Proteomes" id="UP000791440">
    <property type="component" value="Unassembled WGS sequence"/>
</dbReference>
<organism evidence="8 9">
    <name type="scientific">Manduca sexta</name>
    <name type="common">Tobacco hawkmoth</name>
    <name type="synonym">Tobacco hornworm</name>
    <dbReference type="NCBI Taxonomy" id="7130"/>
    <lineage>
        <taxon>Eukaryota</taxon>
        <taxon>Metazoa</taxon>
        <taxon>Ecdysozoa</taxon>
        <taxon>Arthropoda</taxon>
        <taxon>Hexapoda</taxon>
        <taxon>Insecta</taxon>
        <taxon>Pterygota</taxon>
        <taxon>Neoptera</taxon>
        <taxon>Endopterygota</taxon>
        <taxon>Lepidoptera</taxon>
        <taxon>Glossata</taxon>
        <taxon>Ditrysia</taxon>
        <taxon>Bombycoidea</taxon>
        <taxon>Sphingidae</taxon>
        <taxon>Sphinginae</taxon>
        <taxon>Sphingini</taxon>
        <taxon>Manduca</taxon>
    </lineage>
</organism>
<keyword evidence="9" id="KW-1185">Reference proteome</keyword>
<dbReference type="GO" id="GO:0030154">
    <property type="term" value="P:cell differentiation"/>
    <property type="evidence" value="ECO:0007669"/>
    <property type="project" value="UniProtKB-KW"/>
</dbReference>
<name>A0A922CP59_MANSE</name>
<evidence type="ECO:0000256" key="7">
    <source>
        <dbReference type="SAM" id="MobiDB-lite"/>
    </source>
</evidence>
<reference evidence="8" key="2">
    <citation type="submission" date="2020-12" db="EMBL/GenBank/DDBJ databases">
        <authorList>
            <person name="Kanost M."/>
        </authorList>
    </citation>
    <scope>NUCLEOTIDE SEQUENCE</scope>
</reference>
<gene>
    <name evidence="8" type="ORF">O3G_MSEX007974</name>
</gene>
<proteinExistence type="predicted"/>
<accession>A0A922CP59</accession>
<evidence type="ECO:0000313" key="9">
    <source>
        <dbReference type="Proteomes" id="UP000791440"/>
    </source>
</evidence>
<evidence type="ECO:0000256" key="3">
    <source>
        <dbReference type="ARBA" id="ARBA00022473"/>
    </source>
</evidence>
<protein>
    <recommendedName>
        <fullName evidence="2">Male-enhanced antigen 1</fullName>
    </recommendedName>
</protein>
<keyword evidence="6" id="KW-0744">Spermatogenesis</keyword>
<feature type="region of interest" description="Disordered" evidence="7">
    <location>
        <begin position="1"/>
        <end position="81"/>
    </location>
</feature>
<dbReference type="InterPro" id="IPR009685">
    <property type="entry name" value="MEA1"/>
</dbReference>
<sequence length="148" mass="16776">MVCDGPDPPENNPHELNPPPRHELIMNGQQADESDEENEYFGYEPLAQGPEITHSDRESDEDVPNNVPPTNNVPPIESMDNILTRDVWNTPRNSDPIQMDGERAQQVMSAMANFSLPPTSIPEWAQSISEEQWKKTLSDTIEKIKNNR</sequence>
<dbReference type="AlphaFoldDB" id="A0A922CP59"/>
<evidence type="ECO:0000256" key="2">
    <source>
        <dbReference type="ARBA" id="ARBA00022245"/>
    </source>
</evidence>
<keyword evidence="4" id="KW-0597">Phosphoprotein</keyword>
<comment type="caution">
    <text evidence="8">The sequence shown here is derived from an EMBL/GenBank/DDBJ whole genome shotgun (WGS) entry which is preliminary data.</text>
</comment>